<reference evidence="2" key="1">
    <citation type="submission" date="2018-02" db="EMBL/GenBank/DDBJ databases">
        <authorList>
            <person name="Cohen D.B."/>
            <person name="Kent A.D."/>
        </authorList>
    </citation>
    <scope>NUCLEOTIDE SEQUENCE</scope>
</reference>
<protein>
    <submittedName>
        <fullName evidence="2">Uncharacterized protein</fullName>
    </submittedName>
</protein>
<organism evidence="2">
    <name type="scientific">Fagus sylvatica</name>
    <name type="common">Beechnut</name>
    <dbReference type="NCBI Taxonomy" id="28930"/>
    <lineage>
        <taxon>Eukaryota</taxon>
        <taxon>Viridiplantae</taxon>
        <taxon>Streptophyta</taxon>
        <taxon>Embryophyta</taxon>
        <taxon>Tracheophyta</taxon>
        <taxon>Spermatophyta</taxon>
        <taxon>Magnoliopsida</taxon>
        <taxon>eudicotyledons</taxon>
        <taxon>Gunneridae</taxon>
        <taxon>Pentapetalae</taxon>
        <taxon>rosids</taxon>
        <taxon>fabids</taxon>
        <taxon>Fagales</taxon>
        <taxon>Fagaceae</taxon>
        <taxon>Fagus</taxon>
    </lineage>
</organism>
<proteinExistence type="predicted"/>
<evidence type="ECO:0000313" key="2">
    <source>
        <dbReference type="EMBL" id="SPC74143.1"/>
    </source>
</evidence>
<sequence length="84" mass="9432">MVRERDQLDGEDKAPDRRRCEREIGSTACDLQIGDREISRPARGGGVVRGEAGSGWLGVARGGWGGSRWLGEQRVREQRVREQR</sequence>
<dbReference type="EMBL" id="OIVN01000093">
    <property type="protein sequence ID" value="SPC74143.1"/>
    <property type="molecule type" value="Genomic_DNA"/>
</dbReference>
<accession>A0A2N9EHA5</accession>
<gene>
    <name evidence="2" type="ORF">FSB_LOCUS2025</name>
</gene>
<dbReference type="AlphaFoldDB" id="A0A2N9EHA5"/>
<name>A0A2N9EHA5_FAGSY</name>
<evidence type="ECO:0000256" key="1">
    <source>
        <dbReference type="SAM" id="MobiDB-lite"/>
    </source>
</evidence>
<feature type="region of interest" description="Disordered" evidence="1">
    <location>
        <begin position="1"/>
        <end position="22"/>
    </location>
</feature>